<sequence>MSLIFAADFYDDHGNKTGRSEERGNTTQYYNDHGNYVGKSRVNSDGSVDYYDAYGNRVGKSR</sequence>
<gene>
    <name evidence="2" type="ORF">B0H50_12015</name>
</gene>
<dbReference type="RefSeq" id="WP_109587602.1">
    <property type="nucleotide sequence ID" value="NZ_QGHD01000020.1"/>
</dbReference>
<proteinExistence type="predicted"/>
<evidence type="ECO:0000313" key="2">
    <source>
        <dbReference type="EMBL" id="PWK94774.1"/>
    </source>
</evidence>
<dbReference type="EMBL" id="QGHD01000020">
    <property type="protein sequence ID" value="PWK94774.1"/>
    <property type="molecule type" value="Genomic_DNA"/>
</dbReference>
<name>A0ABX5LJC0_9BACT</name>
<organism evidence="2 3">
    <name type="scientific">Hallerella porci</name>
    <dbReference type="NCBI Taxonomy" id="1945871"/>
    <lineage>
        <taxon>Bacteria</taxon>
        <taxon>Pseudomonadati</taxon>
        <taxon>Fibrobacterota</taxon>
        <taxon>Fibrobacteria</taxon>
        <taxon>Fibrobacterales</taxon>
        <taxon>Fibrobacteraceae</taxon>
        <taxon>Hallerella</taxon>
    </lineage>
</organism>
<evidence type="ECO:0000256" key="1">
    <source>
        <dbReference type="SAM" id="MobiDB-lite"/>
    </source>
</evidence>
<dbReference type="Proteomes" id="UP000245523">
    <property type="component" value="Unassembled WGS sequence"/>
</dbReference>
<comment type="caution">
    <text evidence="2">The sequence shown here is derived from an EMBL/GenBank/DDBJ whole genome shotgun (WGS) entry which is preliminary data.</text>
</comment>
<reference evidence="2 3" key="1">
    <citation type="submission" date="2018-05" db="EMBL/GenBank/DDBJ databases">
        <title>Animal gut microbial communities from fecal samples from Wisconsin, USA.</title>
        <authorList>
            <person name="Neumann A."/>
        </authorList>
    </citation>
    <scope>NUCLEOTIDE SEQUENCE [LARGE SCALE GENOMIC DNA]</scope>
    <source>
        <strain evidence="2 3">UWS4</strain>
    </source>
</reference>
<accession>A0ABX5LJC0</accession>
<protein>
    <submittedName>
        <fullName evidence="2">YD repeat-containing protein</fullName>
    </submittedName>
</protein>
<feature type="compositionally biased region" description="Basic and acidic residues" evidence="1">
    <location>
        <begin position="12"/>
        <end position="24"/>
    </location>
</feature>
<evidence type="ECO:0000313" key="3">
    <source>
        <dbReference type="Proteomes" id="UP000245523"/>
    </source>
</evidence>
<feature type="region of interest" description="Disordered" evidence="1">
    <location>
        <begin position="12"/>
        <end position="38"/>
    </location>
</feature>
<keyword evidence="3" id="KW-1185">Reference proteome</keyword>